<keyword evidence="2" id="KW-0732">Signal</keyword>
<dbReference type="AlphaFoldDB" id="A0AAN7ZKY3"/>
<dbReference type="EMBL" id="JAVRQU010000022">
    <property type="protein sequence ID" value="KAK5691148.1"/>
    <property type="molecule type" value="Genomic_DNA"/>
</dbReference>
<dbReference type="Proteomes" id="UP001310594">
    <property type="component" value="Unassembled WGS sequence"/>
</dbReference>
<gene>
    <name evidence="3" type="ORF">LTR97_011800</name>
</gene>
<evidence type="ECO:0000313" key="3">
    <source>
        <dbReference type="EMBL" id="KAK5691148.1"/>
    </source>
</evidence>
<evidence type="ECO:0000256" key="1">
    <source>
        <dbReference type="SAM" id="MobiDB-lite"/>
    </source>
</evidence>
<evidence type="ECO:0000256" key="2">
    <source>
        <dbReference type="SAM" id="SignalP"/>
    </source>
</evidence>
<proteinExistence type="predicted"/>
<sequence>MQFNITIIMAVATILTGAAATLTSLEGNSTSCYGACETDLKAVLFGSSFQGGEDSTFFDAVACITKCGRETFSLYPKQTPDYSKKRGAGFQTLGLFEIDLLEKLFPKSKESTGVFPYSSARPHRVLKILSELHPYLSTLQATPPDKVVTSCYSVCEPVIEAFMFMDKHGADYHQELFYDTAKFCITHCEEKGSQWIEESVAAAKKSLAEMKEADSEKLIAGYKDDTSHLIADFILRWHSTVNSLEEADLKKQVAETHAANIKSHGPQHTRTEHNCATCFAEVTQKWEPTTTEAVGRAEPTDSEQQITETKEAKIEKHGPQYRNEGDEGDVPGHLTDSSRCGMWL</sequence>
<feature type="signal peptide" evidence="2">
    <location>
        <begin position="1"/>
        <end position="20"/>
    </location>
</feature>
<reference evidence="3" key="1">
    <citation type="submission" date="2023-08" db="EMBL/GenBank/DDBJ databases">
        <title>Black Yeasts Isolated from many extreme environments.</title>
        <authorList>
            <person name="Coleine C."/>
            <person name="Stajich J.E."/>
            <person name="Selbmann L."/>
        </authorList>
    </citation>
    <scope>NUCLEOTIDE SEQUENCE</scope>
    <source>
        <strain evidence="3">CCFEE 5810</strain>
    </source>
</reference>
<feature type="region of interest" description="Disordered" evidence="1">
    <location>
        <begin position="289"/>
        <end position="344"/>
    </location>
</feature>
<accession>A0AAN7ZKY3</accession>
<evidence type="ECO:0000313" key="4">
    <source>
        <dbReference type="Proteomes" id="UP001310594"/>
    </source>
</evidence>
<comment type="caution">
    <text evidence="3">The sequence shown here is derived from an EMBL/GenBank/DDBJ whole genome shotgun (WGS) entry which is preliminary data.</text>
</comment>
<feature type="chain" id="PRO_5043013227" evidence="2">
    <location>
        <begin position="21"/>
        <end position="344"/>
    </location>
</feature>
<feature type="compositionally biased region" description="Basic and acidic residues" evidence="1">
    <location>
        <begin position="308"/>
        <end position="318"/>
    </location>
</feature>
<protein>
    <submittedName>
        <fullName evidence="3">Uncharacterized protein</fullName>
    </submittedName>
</protein>
<organism evidence="3 4">
    <name type="scientific">Elasticomyces elasticus</name>
    <dbReference type="NCBI Taxonomy" id="574655"/>
    <lineage>
        <taxon>Eukaryota</taxon>
        <taxon>Fungi</taxon>
        <taxon>Dikarya</taxon>
        <taxon>Ascomycota</taxon>
        <taxon>Pezizomycotina</taxon>
        <taxon>Dothideomycetes</taxon>
        <taxon>Dothideomycetidae</taxon>
        <taxon>Mycosphaerellales</taxon>
        <taxon>Teratosphaeriaceae</taxon>
        <taxon>Elasticomyces</taxon>
    </lineage>
</organism>
<name>A0AAN7ZKY3_9PEZI</name>